<dbReference type="SUPFAM" id="SSF52058">
    <property type="entry name" value="L domain-like"/>
    <property type="match status" value="1"/>
</dbReference>
<comment type="caution">
    <text evidence="11">The sequence shown here is derived from an EMBL/GenBank/DDBJ whole genome shotgun (WGS) entry which is preliminary data.</text>
</comment>
<feature type="region of interest" description="Disordered" evidence="7">
    <location>
        <begin position="642"/>
        <end position="697"/>
    </location>
</feature>
<protein>
    <submittedName>
        <fullName evidence="11">Inactive leucine-rich repeat receptor-like protein kinase</fullName>
    </submittedName>
</protein>
<evidence type="ECO:0000256" key="5">
    <source>
        <dbReference type="ARBA" id="ARBA00022989"/>
    </source>
</evidence>
<feature type="domain" description="Protein kinase" evidence="10">
    <location>
        <begin position="367"/>
        <end position="647"/>
    </location>
</feature>
<proteinExistence type="predicted"/>
<evidence type="ECO:0000259" key="10">
    <source>
        <dbReference type="PROSITE" id="PS50011"/>
    </source>
</evidence>
<evidence type="ECO:0000313" key="11">
    <source>
        <dbReference type="EMBL" id="KAK8969257.1"/>
    </source>
</evidence>
<dbReference type="Gene3D" id="3.80.10.10">
    <property type="entry name" value="Ribonuclease Inhibitor"/>
    <property type="match status" value="2"/>
</dbReference>
<dbReference type="InterPro" id="IPR013210">
    <property type="entry name" value="LRR_N_plant-typ"/>
</dbReference>
<feature type="region of interest" description="Disordered" evidence="7">
    <location>
        <begin position="320"/>
        <end position="347"/>
    </location>
</feature>
<dbReference type="InterPro" id="IPR000719">
    <property type="entry name" value="Prot_kinase_dom"/>
</dbReference>
<organism evidence="11 12">
    <name type="scientific">Platanthera guangdongensis</name>
    <dbReference type="NCBI Taxonomy" id="2320717"/>
    <lineage>
        <taxon>Eukaryota</taxon>
        <taxon>Viridiplantae</taxon>
        <taxon>Streptophyta</taxon>
        <taxon>Embryophyta</taxon>
        <taxon>Tracheophyta</taxon>
        <taxon>Spermatophyta</taxon>
        <taxon>Magnoliopsida</taxon>
        <taxon>Liliopsida</taxon>
        <taxon>Asparagales</taxon>
        <taxon>Orchidaceae</taxon>
        <taxon>Orchidoideae</taxon>
        <taxon>Orchideae</taxon>
        <taxon>Orchidinae</taxon>
        <taxon>Platanthera</taxon>
    </lineage>
</organism>
<dbReference type="InterPro" id="IPR001611">
    <property type="entry name" value="Leu-rich_rpt"/>
</dbReference>
<dbReference type="Pfam" id="PF07714">
    <property type="entry name" value="PK_Tyr_Ser-Thr"/>
    <property type="match status" value="1"/>
</dbReference>
<keyword evidence="6 8" id="KW-0472">Membrane</keyword>
<accession>A0ABR2MYH3</accession>
<dbReference type="Gene3D" id="1.10.510.10">
    <property type="entry name" value="Transferase(Phosphotransferase) domain 1"/>
    <property type="match status" value="1"/>
</dbReference>
<evidence type="ECO:0000256" key="4">
    <source>
        <dbReference type="ARBA" id="ARBA00022737"/>
    </source>
</evidence>
<feature type="compositionally biased region" description="Low complexity" evidence="7">
    <location>
        <begin position="666"/>
        <end position="676"/>
    </location>
</feature>
<keyword evidence="4" id="KW-0677">Repeat</keyword>
<dbReference type="Pfam" id="PF00560">
    <property type="entry name" value="LRR_1"/>
    <property type="match status" value="1"/>
</dbReference>
<evidence type="ECO:0000256" key="3">
    <source>
        <dbReference type="ARBA" id="ARBA00022692"/>
    </source>
</evidence>
<evidence type="ECO:0000256" key="2">
    <source>
        <dbReference type="ARBA" id="ARBA00022614"/>
    </source>
</evidence>
<keyword evidence="3 8" id="KW-0812">Transmembrane</keyword>
<keyword evidence="2" id="KW-0433">Leucine-rich repeat</keyword>
<dbReference type="EMBL" id="JBBWWR010000003">
    <property type="protein sequence ID" value="KAK8969257.1"/>
    <property type="molecule type" value="Genomic_DNA"/>
</dbReference>
<evidence type="ECO:0000256" key="7">
    <source>
        <dbReference type="SAM" id="MobiDB-lite"/>
    </source>
</evidence>
<dbReference type="Pfam" id="PF13855">
    <property type="entry name" value="LRR_8"/>
    <property type="match status" value="1"/>
</dbReference>
<dbReference type="PANTHER" id="PTHR48007:SF38">
    <property type="entry name" value="LEUCINE-RICH REPEAT PROTEIN KINASE FAMILY PROTEIN"/>
    <property type="match status" value="1"/>
</dbReference>
<dbReference type="SUPFAM" id="SSF56112">
    <property type="entry name" value="Protein kinase-like (PK-like)"/>
    <property type="match status" value="1"/>
</dbReference>
<dbReference type="PROSITE" id="PS50011">
    <property type="entry name" value="PROTEIN_KINASE_DOM"/>
    <property type="match status" value="1"/>
</dbReference>
<keyword evidence="9" id="KW-0732">Signal</keyword>
<dbReference type="Pfam" id="PF08263">
    <property type="entry name" value="LRRNT_2"/>
    <property type="match status" value="1"/>
</dbReference>
<keyword evidence="12" id="KW-1185">Reference proteome</keyword>
<evidence type="ECO:0000256" key="1">
    <source>
        <dbReference type="ARBA" id="ARBA00004370"/>
    </source>
</evidence>
<keyword evidence="5 8" id="KW-1133">Transmembrane helix</keyword>
<evidence type="ECO:0000256" key="8">
    <source>
        <dbReference type="SAM" id="Phobius"/>
    </source>
</evidence>
<evidence type="ECO:0000256" key="9">
    <source>
        <dbReference type="SAM" id="SignalP"/>
    </source>
</evidence>
<dbReference type="Gene3D" id="3.30.200.20">
    <property type="entry name" value="Phosphorylase Kinase, domain 1"/>
    <property type="match status" value="1"/>
</dbReference>
<dbReference type="Proteomes" id="UP001412067">
    <property type="component" value="Unassembled WGS sequence"/>
</dbReference>
<dbReference type="InterPro" id="IPR046959">
    <property type="entry name" value="PRK1-6/SRF4-like"/>
</dbReference>
<feature type="transmembrane region" description="Helical" evidence="8">
    <location>
        <begin position="264"/>
        <end position="285"/>
    </location>
</feature>
<evidence type="ECO:0000313" key="12">
    <source>
        <dbReference type="Proteomes" id="UP001412067"/>
    </source>
</evidence>
<dbReference type="InterPro" id="IPR001245">
    <property type="entry name" value="Ser-Thr/Tyr_kinase_cat_dom"/>
</dbReference>
<comment type="subcellular location">
    <subcellularLocation>
        <location evidence="1">Membrane</location>
    </subcellularLocation>
</comment>
<name>A0ABR2MYH3_9ASPA</name>
<dbReference type="PANTHER" id="PTHR48007">
    <property type="entry name" value="LEUCINE-RICH REPEAT RECEPTOR-LIKE PROTEIN KINASE PXC1"/>
    <property type="match status" value="1"/>
</dbReference>
<reference evidence="11 12" key="1">
    <citation type="journal article" date="2022" name="Nat. Plants">
        <title>Genomes of leafy and leafless Platanthera orchids illuminate the evolution of mycoheterotrophy.</title>
        <authorList>
            <person name="Li M.H."/>
            <person name="Liu K.W."/>
            <person name="Li Z."/>
            <person name="Lu H.C."/>
            <person name="Ye Q.L."/>
            <person name="Zhang D."/>
            <person name="Wang J.Y."/>
            <person name="Li Y.F."/>
            <person name="Zhong Z.M."/>
            <person name="Liu X."/>
            <person name="Yu X."/>
            <person name="Liu D.K."/>
            <person name="Tu X.D."/>
            <person name="Liu B."/>
            <person name="Hao Y."/>
            <person name="Liao X.Y."/>
            <person name="Jiang Y.T."/>
            <person name="Sun W.H."/>
            <person name="Chen J."/>
            <person name="Chen Y.Q."/>
            <person name="Ai Y."/>
            <person name="Zhai J.W."/>
            <person name="Wu S.S."/>
            <person name="Zhou Z."/>
            <person name="Hsiao Y.Y."/>
            <person name="Wu W.L."/>
            <person name="Chen Y.Y."/>
            <person name="Lin Y.F."/>
            <person name="Hsu J.L."/>
            <person name="Li C.Y."/>
            <person name="Wang Z.W."/>
            <person name="Zhao X."/>
            <person name="Zhong W.Y."/>
            <person name="Ma X.K."/>
            <person name="Ma L."/>
            <person name="Huang J."/>
            <person name="Chen G.Z."/>
            <person name="Huang M.Z."/>
            <person name="Huang L."/>
            <person name="Peng D.H."/>
            <person name="Luo Y.B."/>
            <person name="Zou S.Q."/>
            <person name="Chen S.P."/>
            <person name="Lan S."/>
            <person name="Tsai W.C."/>
            <person name="Van de Peer Y."/>
            <person name="Liu Z.J."/>
        </authorList>
    </citation>
    <scope>NUCLEOTIDE SEQUENCE [LARGE SCALE GENOMIC DNA]</scope>
    <source>
        <strain evidence="11">Lor288</strain>
    </source>
</reference>
<feature type="signal peptide" evidence="9">
    <location>
        <begin position="1"/>
        <end position="20"/>
    </location>
</feature>
<evidence type="ECO:0000256" key="6">
    <source>
        <dbReference type="ARBA" id="ARBA00023136"/>
    </source>
</evidence>
<dbReference type="InterPro" id="IPR011009">
    <property type="entry name" value="Kinase-like_dom_sf"/>
</dbReference>
<dbReference type="InterPro" id="IPR032675">
    <property type="entry name" value="LRR_dom_sf"/>
</dbReference>
<feature type="chain" id="PRO_5046146554" evidence="9">
    <location>
        <begin position="21"/>
        <end position="697"/>
    </location>
</feature>
<sequence length="697" mass="72882">MAPIPLLVVLLFLQQPLASSLSDSDALLLLKSSFLNPDPALSSWIIPSLPSSDEAASPACAASWTGVLCFQGFVVSLRLGGLGLSGTIDAAALSHLRALRSVSFINNNLTGPLPDIGHLDALKSVYLSNNRFSGAVNDSLFSSMDHLKKLWLDGNDLSGKIPSSLSEATALIELRLEGNAFTGAIPALKLPSLRSFNVSGNNLQGPIPASLAHFDASAFTGNAKLCGPPLPGPPCPIPNTSISTVKQFPAPLLGQATRSNAGKAALLVLGMLFLILALVIGYAAVKTQRQVDYAESTTDRDAAAMAEAMAAVAAASPVQLPASASSRSQGKRGRSSRGSSVGGGGGGAELVMVNDEKGVFGMPDLMRAAAEVLGNGGLGSVYKAVMANGVAVAVKRMRELNRLNKEGFDREMRRLGRLRHANLLTPLAYHFRKEEKLVISEYIPKGSLLYILHGEQGPDHAAVDWPTRLKIIGGIARAMAYLHAELASYDLPHGNLKTANVLLGDDFEPLLADYGLIALANSTAASAALFAHKSPEAPHVSHKSDVFCFGVVILEILTGRFPSQYLNNTKGGTDVVRWAASAVSDFREADIIDPQITGRPASASSEMVCLLRLGVACTQADPDDRPGMKEAAELVEDISAGGGHGGMDAVGPVGPVPTWRDGYAQLSGSLRRSSGGRSEGSGKAAAAPQYSGDLFSL</sequence>
<gene>
    <name evidence="11" type="ORF">KSP40_PGU021008</name>
</gene>